<accession>A0ABP7YD30</accession>
<gene>
    <name evidence="1" type="ORF">GCM10022250_28980</name>
</gene>
<evidence type="ECO:0000313" key="2">
    <source>
        <dbReference type="Proteomes" id="UP001501333"/>
    </source>
</evidence>
<evidence type="ECO:0000313" key="1">
    <source>
        <dbReference type="EMBL" id="GAA4134371.1"/>
    </source>
</evidence>
<keyword evidence="2" id="KW-1185">Reference proteome</keyword>
<proteinExistence type="predicted"/>
<sequence>MDLLEKAFHNKKAFYNLGLEYFHNINSEEYQDIEFDNIVSKSISILIDHDFITTPCIEIKLDFPKMKKRLGTIFFMLMKTKNS</sequence>
<comment type="caution">
    <text evidence="1">The sequence shown here is derived from an EMBL/GenBank/DDBJ whole genome shotgun (WGS) entry which is preliminary data.</text>
</comment>
<organism evidence="1 2">
    <name type="scientific">Flavobacterium chungbukense</name>
    <dbReference type="NCBI Taxonomy" id="877464"/>
    <lineage>
        <taxon>Bacteria</taxon>
        <taxon>Pseudomonadati</taxon>
        <taxon>Bacteroidota</taxon>
        <taxon>Flavobacteriia</taxon>
        <taxon>Flavobacteriales</taxon>
        <taxon>Flavobacteriaceae</taxon>
        <taxon>Flavobacterium</taxon>
    </lineage>
</organism>
<dbReference type="EMBL" id="BAABAO010000011">
    <property type="protein sequence ID" value="GAA4134371.1"/>
    <property type="molecule type" value="Genomic_DNA"/>
</dbReference>
<protein>
    <submittedName>
        <fullName evidence="1">Uncharacterized protein</fullName>
    </submittedName>
</protein>
<dbReference type="RefSeq" id="WP_229355754.1">
    <property type="nucleotide sequence ID" value="NZ_BAABAO010000011.1"/>
</dbReference>
<dbReference type="Proteomes" id="UP001501333">
    <property type="component" value="Unassembled WGS sequence"/>
</dbReference>
<name>A0ABP7YD30_9FLAO</name>
<reference evidence="2" key="1">
    <citation type="journal article" date="2019" name="Int. J. Syst. Evol. Microbiol.">
        <title>The Global Catalogue of Microorganisms (GCM) 10K type strain sequencing project: providing services to taxonomists for standard genome sequencing and annotation.</title>
        <authorList>
            <consortium name="The Broad Institute Genomics Platform"/>
            <consortium name="The Broad Institute Genome Sequencing Center for Infectious Disease"/>
            <person name="Wu L."/>
            <person name="Ma J."/>
        </authorList>
    </citation>
    <scope>NUCLEOTIDE SEQUENCE [LARGE SCALE GENOMIC DNA]</scope>
    <source>
        <strain evidence="2">JCM 17386</strain>
    </source>
</reference>